<accession>A0A210PWV6</accession>
<comment type="cofactor">
    <cofactor evidence="2">
        <name>Mg(2+)</name>
        <dbReference type="ChEBI" id="CHEBI:18420"/>
    </cofactor>
</comment>
<feature type="transmembrane region" description="Helical" evidence="20">
    <location>
        <begin position="139"/>
        <end position="158"/>
    </location>
</feature>
<evidence type="ECO:0000256" key="3">
    <source>
        <dbReference type="ARBA" id="ARBA00004141"/>
    </source>
</evidence>
<evidence type="ECO:0000256" key="1">
    <source>
        <dbReference type="ARBA" id="ARBA00001936"/>
    </source>
</evidence>
<keyword evidence="6 18" id="KW-0444">Lipid biosynthesis</keyword>
<dbReference type="FunFam" id="1.20.120.1760:FF:000003">
    <property type="entry name" value="CDP-diacylglycerol--inositol 3-phosphatidyltransferase"/>
    <property type="match status" value="1"/>
</dbReference>
<dbReference type="EMBL" id="NEDP02005434">
    <property type="protein sequence ID" value="OWF40954.1"/>
    <property type="molecule type" value="Genomic_DNA"/>
</dbReference>
<dbReference type="InterPro" id="IPR043130">
    <property type="entry name" value="CDP-OH_PTrfase_TM_dom"/>
</dbReference>
<evidence type="ECO:0000256" key="7">
    <source>
        <dbReference type="ARBA" id="ARBA00022679"/>
    </source>
</evidence>
<dbReference type="AlphaFoldDB" id="A0A210PWV6"/>
<evidence type="ECO:0000256" key="8">
    <source>
        <dbReference type="ARBA" id="ARBA00022692"/>
    </source>
</evidence>
<comment type="caution">
    <text evidence="21">The sequence shown here is derived from an EMBL/GenBank/DDBJ whole genome shotgun (WGS) entry which is preliminary data.</text>
</comment>
<dbReference type="PANTHER" id="PTHR15362">
    <property type="entry name" value="PHOSPHATIDYLINOSITOL SYNTHASE"/>
    <property type="match status" value="1"/>
</dbReference>
<feature type="transmembrane region" description="Helical" evidence="20">
    <location>
        <begin position="164"/>
        <end position="183"/>
    </location>
</feature>
<keyword evidence="7 18" id="KW-0808">Transferase</keyword>
<evidence type="ECO:0000256" key="2">
    <source>
        <dbReference type="ARBA" id="ARBA00001946"/>
    </source>
</evidence>
<dbReference type="GO" id="GO:0003881">
    <property type="term" value="F:CDP-diacylglycerol-inositol 3-phosphatidyltransferase activity"/>
    <property type="evidence" value="ECO:0007669"/>
    <property type="project" value="UniProtKB-UniRule"/>
</dbReference>
<keyword evidence="8 20" id="KW-0812">Transmembrane</keyword>
<evidence type="ECO:0000256" key="10">
    <source>
        <dbReference type="ARBA" id="ARBA00022842"/>
    </source>
</evidence>
<evidence type="ECO:0000256" key="17">
    <source>
        <dbReference type="ARBA" id="ARBA00070582"/>
    </source>
</evidence>
<evidence type="ECO:0000256" key="20">
    <source>
        <dbReference type="SAM" id="Phobius"/>
    </source>
</evidence>
<comment type="catalytic activity">
    <reaction evidence="18">
        <text>a CDP-1,2-diacyl-sn-glycerol + myo-inositol = a 1,2-diacyl-sn-glycero-3-phospho-(1D-myo-inositol) + CMP + H(+)</text>
        <dbReference type="Rhea" id="RHEA:11580"/>
        <dbReference type="ChEBI" id="CHEBI:15378"/>
        <dbReference type="ChEBI" id="CHEBI:17268"/>
        <dbReference type="ChEBI" id="CHEBI:57880"/>
        <dbReference type="ChEBI" id="CHEBI:58332"/>
        <dbReference type="ChEBI" id="CHEBI:60377"/>
        <dbReference type="EC" id="2.7.8.11"/>
    </reaction>
</comment>
<dbReference type="PROSITE" id="PS00379">
    <property type="entry name" value="CDP_ALCOHOL_P_TRANSF"/>
    <property type="match status" value="1"/>
</dbReference>
<evidence type="ECO:0000256" key="5">
    <source>
        <dbReference type="ARBA" id="ARBA00013212"/>
    </source>
</evidence>
<evidence type="ECO:0000256" key="13">
    <source>
        <dbReference type="ARBA" id="ARBA00023136"/>
    </source>
</evidence>
<evidence type="ECO:0000313" key="22">
    <source>
        <dbReference type="Proteomes" id="UP000242188"/>
    </source>
</evidence>
<keyword evidence="9" id="KW-0479">Metal-binding</keyword>
<dbReference type="OrthoDB" id="10251079at2759"/>
<keyword evidence="12 18" id="KW-0443">Lipid metabolism</keyword>
<evidence type="ECO:0000256" key="19">
    <source>
        <dbReference type="RuleBase" id="RU003750"/>
    </source>
</evidence>
<evidence type="ECO:0000256" key="9">
    <source>
        <dbReference type="ARBA" id="ARBA00022723"/>
    </source>
</evidence>
<dbReference type="GO" id="GO:0046872">
    <property type="term" value="F:metal ion binding"/>
    <property type="evidence" value="ECO:0007669"/>
    <property type="project" value="UniProtKB-KW"/>
</dbReference>
<evidence type="ECO:0000313" key="21">
    <source>
        <dbReference type="EMBL" id="OWF40954.1"/>
    </source>
</evidence>
<keyword evidence="16 18" id="KW-1208">Phospholipid metabolism</keyword>
<evidence type="ECO:0000256" key="18">
    <source>
        <dbReference type="PIRNR" id="PIRNR000848"/>
    </source>
</evidence>
<evidence type="ECO:0000256" key="12">
    <source>
        <dbReference type="ARBA" id="ARBA00023098"/>
    </source>
</evidence>
<dbReference type="PANTHER" id="PTHR15362:SF4">
    <property type="entry name" value="CDP-DIACYLGLYCEROL--INOSITOL 3-PHOSPHATIDYLTRANSFERASE"/>
    <property type="match status" value="1"/>
</dbReference>
<evidence type="ECO:0000256" key="11">
    <source>
        <dbReference type="ARBA" id="ARBA00022989"/>
    </source>
</evidence>
<dbReference type="Pfam" id="PF01066">
    <property type="entry name" value="CDP-OH_P_transf"/>
    <property type="match status" value="1"/>
</dbReference>
<dbReference type="GO" id="GO:0005794">
    <property type="term" value="C:Golgi apparatus"/>
    <property type="evidence" value="ECO:0007669"/>
    <property type="project" value="TreeGrafter"/>
</dbReference>
<reference evidence="21 22" key="1">
    <citation type="journal article" date="2017" name="Nat. Ecol. Evol.">
        <title>Scallop genome provides insights into evolution of bilaterian karyotype and development.</title>
        <authorList>
            <person name="Wang S."/>
            <person name="Zhang J."/>
            <person name="Jiao W."/>
            <person name="Li J."/>
            <person name="Xun X."/>
            <person name="Sun Y."/>
            <person name="Guo X."/>
            <person name="Huan P."/>
            <person name="Dong B."/>
            <person name="Zhang L."/>
            <person name="Hu X."/>
            <person name="Sun X."/>
            <person name="Wang J."/>
            <person name="Zhao C."/>
            <person name="Wang Y."/>
            <person name="Wang D."/>
            <person name="Huang X."/>
            <person name="Wang R."/>
            <person name="Lv J."/>
            <person name="Li Y."/>
            <person name="Zhang Z."/>
            <person name="Liu B."/>
            <person name="Lu W."/>
            <person name="Hui Y."/>
            <person name="Liang J."/>
            <person name="Zhou Z."/>
            <person name="Hou R."/>
            <person name="Li X."/>
            <person name="Liu Y."/>
            <person name="Li H."/>
            <person name="Ning X."/>
            <person name="Lin Y."/>
            <person name="Zhao L."/>
            <person name="Xing Q."/>
            <person name="Dou J."/>
            <person name="Li Y."/>
            <person name="Mao J."/>
            <person name="Guo H."/>
            <person name="Dou H."/>
            <person name="Li T."/>
            <person name="Mu C."/>
            <person name="Jiang W."/>
            <person name="Fu Q."/>
            <person name="Fu X."/>
            <person name="Miao Y."/>
            <person name="Liu J."/>
            <person name="Yu Q."/>
            <person name="Li R."/>
            <person name="Liao H."/>
            <person name="Li X."/>
            <person name="Kong Y."/>
            <person name="Jiang Z."/>
            <person name="Chourrout D."/>
            <person name="Li R."/>
            <person name="Bao Z."/>
        </authorList>
    </citation>
    <scope>NUCLEOTIDE SEQUENCE [LARGE SCALE GENOMIC DNA]</scope>
    <source>
        <strain evidence="21 22">PY_sf001</strain>
    </source>
</reference>
<keyword evidence="14 18" id="KW-0594">Phospholipid biosynthesis</keyword>
<dbReference type="InterPro" id="IPR000462">
    <property type="entry name" value="CDP-OH_P_trans"/>
</dbReference>
<evidence type="ECO:0000256" key="4">
    <source>
        <dbReference type="ARBA" id="ARBA00010441"/>
    </source>
</evidence>
<comment type="subcellular location">
    <subcellularLocation>
        <location evidence="3">Membrane</location>
        <topology evidence="3">Multi-pass membrane protein</topology>
    </subcellularLocation>
</comment>
<dbReference type="InterPro" id="IPR014387">
    <property type="entry name" value="CDP_diag_ino_3_P_euk"/>
</dbReference>
<organism evidence="21 22">
    <name type="scientific">Mizuhopecten yessoensis</name>
    <name type="common">Japanese scallop</name>
    <name type="synonym">Patinopecten yessoensis</name>
    <dbReference type="NCBI Taxonomy" id="6573"/>
    <lineage>
        <taxon>Eukaryota</taxon>
        <taxon>Metazoa</taxon>
        <taxon>Spiralia</taxon>
        <taxon>Lophotrochozoa</taxon>
        <taxon>Mollusca</taxon>
        <taxon>Bivalvia</taxon>
        <taxon>Autobranchia</taxon>
        <taxon>Pteriomorphia</taxon>
        <taxon>Pectinida</taxon>
        <taxon>Pectinoidea</taxon>
        <taxon>Pectinidae</taxon>
        <taxon>Mizuhopecten</taxon>
    </lineage>
</organism>
<keyword evidence="13 18" id="KW-0472">Membrane</keyword>
<feature type="transmembrane region" description="Helical" evidence="20">
    <location>
        <begin position="12"/>
        <end position="30"/>
    </location>
</feature>
<evidence type="ECO:0000256" key="6">
    <source>
        <dbReference type="ARBA" id="ARBA00022516"/>
    </source>
</evidence>
<dbReference type="PIRSF" id="PIRSF000848">
    <property type="entry name" value="CDP_diag_ino_3_P"/>
    <property type="match status" value="1"/>
</dbReference>
<keyword evidence="10" id="KW-0460">Magnesium</keyword>
<dbReference type="Gene3D" id="1.20.120.1760">
    <property type="match status" value="1"/>
</dbReference>
<dbReference type="GO" id="GO:0016020">
    <property type="term" value="C:membrane"/>
    <property type="evidence" value="ECO:0007669"/>
    <property type="project" value="UniProtKB-SubCell"/>
</dbReference>
<gene>
    <name evidence="21" type="ORF">KP79_PYT15981</name>
</gene>
<evidence type="ECO:0000256" key="16">
    <source>
        <dbReference type="ARBA" id="ARBA00023264"/>
    </source>
</evidence>
<keyword evidence="11 20" id="KW-1133">Transmembrane helix</keyword>
<name>A0A210PWV6_MIZYE</name>
<keyword evidence="22" id="KW-1185">Reference proteome</keyword>
<dbReference type="EC" id="2.7.8.11" evidence="5 18"/>
<evidence type="ECO:0000256" key="14">
    <source>
        <dbReference type="ARBA" id="ARBA00023209"/>
    </source>
</evidence>
<keyword evidence="15" id="KW-0464">Manganese</keyword>
<proteinExistence type="inferred from homology"/>
<sequence length="225" mass="25614">MTENVFLFVPNIVDYLRVITAFVSFYYMPFDPWKASFWYLLSGFLDAIDGHLARLLDQSSKLGALLDQLIDRCATMCLCGALCYFYPDYLMFFQFYMALDITSHWFHLQSTLMKGAGSHKVLDLSANPILRHYYHNRKILFVMCSANELFFCMLYLTHFSAGPALGIGFFSLGLWQIILYLTAPLAAVKTFISCLQLGAACKNIAAIDVADREAARQEAARQKKE</sequence>
<protein>
    <recommendedName>
        <fullName evidence="17 18">CDP-diacylglycerol--inositol 3-phosphatidyltransferase</fullName>
        <ecNumber evidence="5 18">2.7.8.11</ecNumber>
    </recommendedName>
</protein>
<dbReference type="STRING" id="6573.A0A210PWV6"/>
<dbReference type="GO" id="GO:0006661">
    <property type="term" value="P:phosphatidylinositol biosynthetic process"/>
    <property type="evidence" value="ECO:0007669"/>
    <property type="project" value="TreeGrafter"/>
</dbReference>
<comment type="cofactor">
    <cofactor evidence="1">
        <name>Mn(2+)</name>
        <dbReference type="ChEBI" id="CHEBI:29035"/>
    </cofactor>
</comment>
<dbReference type="Proteomes" id="UP000242188">
    <property type="component" value="Unassembled WGS sequence"/>
</dbReference>
<evidence type="ECO:0000256" key="15">
    <source>
        <dbReference type="ARBA" id="ARBA00023211"/>
    </source>
</evidence>
<comment type="similarity">
    <text evidence="4 18 19">Belongs to the CDP-alcohol phosphatidyltransferase class-I family.</text>
</comment>
<dbReference type="InterPro" id="IPR048254">
    <property type="entry name" value="CDP_ALCOHOL_P_TRANSF_CS"/>
</dbReference>